<dbReference type="Pfam" id="PF12079">
    <property type="entry name" value="DUF3558"/>
    <property type="match status" value="1"/>
</dbReference>
<dbReference type="EMBL" id="AP012319">
    <property type="protein sequence ID" value="BAL89741.1"/>
    <property type="molecule type" value="Genomic_DNA"/>
</dbReference>
<name>I0H9Q4_ACTM4</name>
<protein>
    <recommendedName>
        <fullName evidence="4">DUF3558 domain-containing protein</fullName>
    </recommendedName>
</protein>
<dbReference type="STRING" id="512565.AMIS_45210"/>
<evidence type="ECO:0000256" key="1">
    <source>
        <dbReference type="SAM" id="SignalP"/>
    </source>
</evidence>
<evidence type="ECO:0008006" key="4">
    <source>
        <dbReference type="Google" id="ProtNLM"/>
    </source>
</evidence>
<proteinExistence type="predicted"/>
<feature type="signal peptide" evidence="1">
    <location>
        <begin position="1"/>
        <end position="24"/>
    </location>
</feature>
<keyword evidence="3" id="KW-1185">Reference proteome</keyword>
<dbReference type="PROSITE" id="PS51257">
    <property type="entry name" value="PROKAR_LIPOPROTEIN"/>
    <property type="match status" value="1"/>
</dbReference>
<dbReference type="AlphaFoldDB" id="I0H9Q4"/>
<feature type="chain" id="PRO_5003628713" description="DUF3558 domain-containing protein" evidence="1">
    <location>
        <begin position="25"/>
        <end position="195"/>
    </location>
</feature>
<dbReference type="OrthoDB" id="9826180at2"/>
<evidence type="ECO:0000313" key="2">
    <source>
        <dbReference type="EMBL" id="BAL89741.1"/>
    </source>
</evidence>
<dbReference type="Proteomes" id="UP000007882">
    <property type="component" value="Chromosome"/>
</dbReference>
<evidence type="ECO:0000313" key="3">
    <source>
        <dbReference type="Proteomes" id="UP000007882"/>
    </source>
</evidence>
<dbReference type="KEGG" id="ams:AMIS_45210"/>
<organism evidence="2 3">
    <name type="scientific">Actinoplanes missouriensis (strain ATCC 14538 / DSM 43046 / CBS 188.64 / JCM 3121 / NBRC 102363 / NCIMB 12654 / NRRL B-3342 / UNCC 431)</name>
    <dbReference type="NCBI Taxonomy" id="512565"/>
    <lineage>
        <taxon>Bacteria</taxon>
        <taxon>Bacillati</taxon>
        <taxon>Actinomycetota</taxon>
        <taxon>Actinomycetes</taxon>
        <taxon>Micromonosporales</taxon>
        <taxon>Micromonosporaceae</taxon>
        <taxon>Actinoplanes</taxon>
    </lineage>
</organism>
<accession>I0H9Q4</accession>
<dbReference type="HOGENOM" id="CLU_1393725_0_0_11"/>
<dbReference type="PATRIC" id="fig|512565.3.peg.4505"/>
<reference evidence="2 3" key="1">
    <citation type="submission" date="2012-02" db="EMBL/GenBank/DDBJ databases">
        <title>Complete genome sequence of Actinoplanes missouriensis 431 (= NBRC 102363).</title>
        <authorList>
            <person name="Ohnishi Y."/>
            <person name="Ishikawa J."/>
            <person name="Sekine M."/>
            <person name="Hosoyama A."/>
            <person name="Harada T."/>
            <person name="Narita H."/>
            <person name="Hata T."/>
            <person name="Konno Y."/>
            <person name="Tutikane K."/>
            <person name="Fujita N."/>
            <person name="Horinouchi S."/>
            <person name="Hayakawa M."/>
        </authorList>
    </citation>
    <scope>NUCLEOTIDE SEQUENCE [LARGE SCALE GENOMIC DNA]</scope>
    <source>
        <strain evidence="3">ATCC 14538 / DSM 43046 / CBS 188.64 / JCM 3121 / NBRC 102363 / NCIMB 12654 / NRRL B-3342 / UNCC 431</strain>
    </source>
</reference>
<gene>
    <name evidence="2" type="ordered locus">AMIS_45210</name>
</gene>
<sequence>MRGTILLPKRIGSYLVAGATVLLAAGCAGEEPAPTWQAAPAASAPASKAPPRAATITSACDLFPANQVTELLGGNGKTKLAAEELPAEKQENGNVWRHCAYGRDGKQAFVLSVATMPDRSETVDETIDAVAGAGQESQRIKGLGAGAVGYLEDTTRSVLAVVPYRKDLRVVQFTGPALVPQDKIADPVRRVLTRI</sequence>
<keyword evidence="1" id="KW-0732">Signal</keyword>
<dbReference type="InterPro" id="IPR024520">
    <property type="entry name" value="DUF3558"/>
</dbReference>